<organism evidence="1 2">
    <name type="scientific">Desulfonema ishimotonii</name>
    <dbReference type="NCBI Taxonomy" id="45657"/>
    <lineage>
        <taxon>Bacteria</taxon>
        <taxon>Pseudomonadati</taxon>
        <taxon>Thermodesulfobacteriota</taxon>
        <taxon>Desulfobacteria</taxon>
        <taxon>Desulfobacterales</taxon>
        <taxon>Desulfococcaceae</taxon>
        <taxon>Desulfonema</taxon>
    </lineage>
</organism>
<sequence>MKKREYRHKGGKRVRETLADGEKKPVAVCDFAKNLNNYFWYRRTVSEGSEGPVVYEFTKRRVTLSKNGLPWKEVWLVVRRSLGKNPGYTFYISNAPLGTRLGTFVWLSGIR</sequence>
<gene>
    <name evidence="1" type="ORF">DENIS_3538</name>
</gene>
<proteinExistence type="predicted"/>
<evidence type="ECO:0000313" key="1">
    <source>
        <dbReference type="EMBL" id="GBC62566.1"/>
    </source>
</evidence>
<reference evidence="2" key="2">
    <citation type="submission" date="2019-01" db="EMBL/GenBank/DDBJ databases">
        <title>Genome sequence of Desulfonema ishimotonii strain Tokyo 01.</title>
        <authorList>
            <person name="Fukui M."/>
        </authorList>
    </citation>
    <scope>NUCLEOTIDE SEQUENCE [LARGE SCALE GENOMIC DNA]</scope>
    <source>
        <strain evidence="2">Tokyo 01</strain>
    </source>
</reference>
<evidence type="ECO:0000313" key="2">
    <source>
        <dbReference type="Proteomes" id="UP000288096"/>
    </source>
</evidence>
<comment type="caution">
    <text evidence="1">The sequence shown here is derived from an EMBL/GenBank/DDBJ whole genome shotgun (WGS) entry which is preliminary data.</text>
</comment>
<dbReference type="RefSeq" id="WP_124329730.1">
    <property type="nucleotide sequence ID" value="NZ_BEXT01000001.1"/>
</dbReference>
<dbReference type="Proteomes" id="UP000288096">
    <property type="component" value="Unassembled WGS sequence"/>
</dbReference>
<dbReference type="AlphaFoldDB" id="A0A401G054"/>
<accession>A0A401G054</accession>
<protein>
    <submittedName>
        <fullName evidence="1">Uncharacterized protein</fullName>
    </submittedName>
</protein>
<dbReference type="EMBL" id="BEXT01000001">
    <property type="protein sequence ID" value="GBC62566.1"/>
    <property type="molecule type" value="Genomic_DNA"/>
</dbReference>
<name>A0A401G054_9BACT</name>
<keyword evidence="2" id="KW-1185">Reference proteome</keyword>
<reference evidence="2" key="1">
    <citation type="submission" date="2017-11" db="EMBL/GenBank/DDBJ databases">
        <authorList>
            <person name="Watanabe M."/>
            <person name="Kojima H."/>
        </authorList>
    </citation>
    <scope>NUCLEOTIDE SEQUENCE [LARGE SCALE GENOMIC DNA]</scope>
    <source>
        <strain evidence="2">Tokyo 01</strain>
    </source>
</reference>